<dbReference type="Proteomes" id="UP000253961">
    <property type="component" value="Unassembled WGS sequence"/>
</dbReference>
<reference evidence="2 3" key="1">
    <citation type="submission" date="2018-07" db="EMBL/GenBank/DDBJ databases">
        <title>Pedobacter sp. nov., isolated from soil.</title>
        <authorList>
            <person name="Zhou L.Y."/>
            <person name="Du Z.J."/>
        </authorList>
    </citation>
    <scope>NUCLEOTIDE SEQUENCE [LARGE SCALE GENOMIC DNA]</scope>
    <source>
        <strain evidence="2 3">JDX94</strain>
    </source>
</reference>
<protein>
    <recommendedName>
        <fullName evidence="1">DUF7033 domain-containing protein</fullName>
    </recommendedName>
</protein>
<name>A0A369PX22_9SPHI</name>
<organism evidence="2 3">
    <name type="scientific">Pedobacter chinensis</name>
    <dbReference type="NCBI Taxonomy" id="2282421"/>
    <lineage>
        <taxon>Bacteria</taxon>
        <taxon>Pseudomonadati</taxon>
        <taxon>Bacteroidota</taxon>
        <taxon>Sphingobacteriia</taxon>
        <taxon>Sphingobacteriales</taxon>
        <taxon>Sphingobacteriaceae</taxon>
        <taxon>Pedobacter</taxon>
    </lineage>
</organism>
<accession>A0A369PX22</accession>
<gene>
    <name evidence="2" type="ORF">DU508_07620</name>
</gene>
<proteinExistence type="predicted"/>
<dbReference type="OrthoDB" id="5573484at2"/>
<sequence>MHLIIFSSILTPRIKYIFNFIFKDILKAEVEFTGNVQHFLQSDQVKISYGEQPLADEIFFKSTSILFSNKVDELNIRTTLFGEYQAPFPVQNSPFPFDVFAASFFMISRYEEYLHQKRTNEDFKANKSYQYKWKILERPIIDEWAFLIKNIIRKKHPNFKFHDKLFVNQPSINFTITPNIPSGILNRTKFLFNAVLNKENRYLSTKFDRLTGLGIKNETVLTDLGKTFERRKTNPIFFINFPKVPNDYISVNGVSRVLTNKSVGLLRPCASDKEKINEIKEGLFMLKKILPEQVNLSSQQLEVLKFPICYLNLLNSGITSDYSMGYPEISGFRAGTCTPFNWYDLQLEKVTPLLVKSYCINDSVLQYMGLETINKSVKHYVDSVKFVNGQFLSNWQLRSLSDNLKYKKLKTAFNEMISYAGN</sequence>
<dbReference type="AlphaFoldDB" id="A0A369PX22"/>
<comment type="caution">
    <text evidence="2">The sequence shown here is derived from an EMBL/GenBank/DDBJ whole genome shotgun (WGS) entry which is preliminary data.</text>
</comment>
<evidence type="ECO:0000259" key="1">
    <source>
        <dbReference type="Pfam" id="PF23019"/>
    </source>
</evidence>
<feature type="domain" description="DUF7033" evidence="1">
    <location>
        <begin position="96"/>
        <end position="173"/>
    </location>
</feature>
<dbReference type="RefSeq" id="WP_115402235.1">
    <property type="nucleotide sequence ID" value="NZ_QPKV01000003.1"/>
</dbReference>
<dbReference type="InterPro" id="IPR054297">
    <property type="entry name" value="DUF7033"/>
</dbReference>
<evidence type="ECO:0000313" key="3">
    <source>
        <dbReference type="Proteomes" id="UP000253961"/>
    </source>
</evidence>
<keyword evidence="3" id="KW-1185">Reference proteome</keyword>
<dbReference type="Pfam" id="PF23019">
    <property type="entry name" value="DUF7033"/>
    <property type="match status" value="1"/>
</dbReference>
<evidence type="ECO:0000313" key="2">
    <source>
        <dbReference type="EMBL" id="RDC57054.1"/>
    </source>
</evidence>
<dbReference type="EMBL" id="QPKV01000003">
    <property type="protein sequence ID" value="RDC57054.1"/>
    <property type="molecule type" value="Genomic_DNA"/>
</dbReference>